<evidence type="ECO:0000313" key="1">
    <source>
        <dbReference type="EMBL" id="CAD8082003.1"/>
    </source>
</evidence>
<sequence>MEWLDLPAEDEDYSCEQHLTYVKRRISITHIKDNIYIQTNDPALIRQLALNNKVSSQKSGRIIFLNQYTLLFMRLKIKLKRKTIQN</sequence>
<dbReference type="EMBL" id="CAJJDN010000042">
    <property type="protein sequence ID" value="CAD8082003.1"/>
    <property type="molecule type" value="Genomic_DNA"/>
</dbReference>
<protein>
    <submittedName>
        <fullName evidence="1">Uncharacterized protein</fullName>
    </submittedName>
</protein>
<accession>A0A8S1MY78</accession>
<evidence type="ECO:0000313" key="2">
    <source>
        <dbReference type="Proteomes" id="UP000692954"/>
    </source>
</evidence>
<organism evidence="1 2">
    <name type="scientific">Paramecium sonneborni</name>
    <dbReference type="NCBI Taxonomy" id="65129"/>
    <lineage>
        <taxon>Eukaryota</taxon>
        <taxon>Sar</taxon>
        <taxon>Alveolata</taxon>
        <taxon>Ciliophora</taxon>
        <taxon>Intramacronucleata</taxon>
        <taxon>Oligohymenophorea</taxon>
        <taxon>Peniculida</taxon>
        <taxon>Parameciidae</taxon>
        <taxon>Paramecium</taxon>
    </lineage>
</organism>
<reference evidence="1" key="1">
    <citation type="submission" date="2021-01" db="EMBL/GenBank/DDBJ databases">
        <authorList>
            <consortium name="Genoscope - CEA"/>
            <person name="William W."/>
        </authorList>
    </citation>
    <scope>NUCLEOTIDE SEQUENCE</scope>
</reference>
<dbReference type="Proteomes" id="UP000692954">
    <property type="component" value="Unassembled WGS sequence"/>
</dbReference>
<keyword evidence="2" id="KW-1185">Reference proteome</keyword>
<dbReference type="AlphaFoldDB" id="A0A8S1MY78"/>
<proteinExistence type="predicted"/>
<comment type="caution">
    <text evidence="1">The sequence shown here is derived from an EMBL/GenBank/DDBJ whole genome shotgun (WGS) entry which is preliminary data.</text>
</comment>
<name>A0A8S1MY78_9CILI</name>
<gene>
    <name evidence="1" type="ORF">PSON_ATCC_30995.1.T0420346</name>
</gene>